<protein>
    <submittedName>
        <fullName evidence="1">Uncharacterized protein</fullName>
    </submittedName>
</protein>
<evidence type="ECO:0000313" key="1">
    <source>
        <dbReference type="EMBL" id="RJF85538.1"/>
    </source>
</evidence>
<dbReference type="SUPFAM" id="SSF56672">
    <property type="entry name" value="DNA/RNA polymerases"/>
    <property type="match status" value="1"/>
</dbReference>
<dbReference type="InterPro" id="IPR023211">
    <property type="entry name" value="DNA_pol_palm_dom_sf"/>
</dbReference>
<keyword evidence="2" id="KW-1185">Reference proteome</keyword>
<dbReference type="Proteomes" id="UP000286100">
    <property type="component" value="Unassembled WGS sequence"/>
</dbReference>
<dbReference type="AlphaFoldDB" id="A0A418W6D5"/>
<gene>
    <name evidence="1" type="ORF">D3876_16565</name>
</gene>
<dbReference type="EMBL" id="QYUM01000004">
    <property type="protein sequence ID" value="RJF85538.1"/>
    <property type="molecule type" value="Genomic_DNA"/>
</dbReference>
<comment type="caution">
    <text evidence="1">The sequence shown here is derived from an EMBL/GenBank/DDBJ whole genome shotgun (WGS) entry which is preliminary data.</text>
</comment>
<organism evidence="1 2">
    <name type="scientific">Sphingomonas cavernae</name>
    <dbReference type="NCBI Taxonomy" id="2320861"/>
    <lineage>
        <taxon>Bacteria</taxon>
        <taxon>Pseudomonadati</taxon>
        <taxon>Pseudomonadota</taxon>
        <taxon>Alphaproteobacteria</taxon>
        <taxon>Sphingomonadales</taxon>
        <taxon>Sphingomonadaceae</taxon>
        <taxon>Sphingomonas</taxon>
    </lineage>
</organism>
<accession>A0A418W6D5</accession>
<dbReference type="InterPro" id="IPR043502">
    <property type="entry name" value="DNA/RNA_pol_sf"/>
</dbReference>
<evidence type="ECO:0000313" key="2">
    <source>
        <dbReference type="Proteomes" id="UP000286100"/>
    </source>
</evidence>
<proteinExistence type="predicted"/>
<dbReference type="Gene3D" id="3.90.1600.10">
    <property type="entry name" value="Palm domain of DNA polymerase"/>
    <property type="match status" value="1"/>
</dbReference>
<name>A0A418W6D5_9SPHN</name>
<reference evidence="1 2" key="1">
    <citation type="submission" date="2018-09" db="EMBL/GenBank/DDBJ databases">
        <authorList>
            <person name="Zhu H."/>
        </authorList>
    </citation>
    <scope>NUCLEOTIDE SEQUENCE [LARGE SCALE GENOMIC DNA]</scope>
    <source>
        <strain evidence="1 2">K2R01-6</strain>
    </source>
</reference>
<sequence length="1029" mass="114727">MHGMTGFPIPSISDHLPIALRAFAGPQFRELRDPAKPKSKRQKSTLGASPWTLIFDTETTTDAGQSLRFGTYQVRNAGELHEAGIFFEPDGVTANELEALRQHADANGLRLRTREEFNDEIFFGIGYQFRATIIGFNLPFDISRIAIAHGSARTEMRGGFSFTLSQQKIYPHVQVKHLSQRMAFIRFAATMRQPEGRGFRKRGQKVPHRAGHFVDLKTLAGALFARSFSLASLSRFLNIENPKLDFDDFAGPVTDDMVRYAVRDVQTTWECYVELIARLNRLGLPNLLPEKVYSEASIGKGYIREMGIQPWQKMQPDFPRQMLANIMGSYFGGRSEVHIRREIWQVILCDFLSMYPTVCTLMGLWPFIIADGMTWRDATVETRALLETVDIAALQDQALWKRLSAIVQVLPEGDIFPVRAAYSGEAQTTIGANHLTSDCPLWFTLADCIAAKLLTGKSPKVIEAVAFAPGPVQPDLRSVDISGNPDYRVDPATADYFKRVIELRQSVKVKRDAATGDERDALDIEQNALKIAANATSYGMYAEVNVATLAKRVSTTVHGSTCAPFSFASDKVEEPGPFFHPVVAALITGAARLMLAIAERHVVDHDLEWAFCDTDSMAIAKPAEMDSEDFARHVTHIVDWFAALNPYDFGGSILKIEDENACLDTGLPAPLYCFAVSSKRYALFNIAADGAPIMRKVSAHGLGHLLPPYGDDGAPAYIPTPHKSVFTKGILRWHSDLWWHVIRAALAGTPEIVPLTYHPGLRAPAISRYGATTPELLRWFSAYNRDRNYRDQVKPFGFLLSMSAKWCLFGERIADRSGKSRRSKTKAVKPIAPFDRDFGKAVAVAFDRESGASVPKAALKSYADALAQYHLQPESKFLNADYFDRGVTLRRHIRMTATRHIGKESNDWERQAVLGFSADTQPNYGIAENDRTQLVYELTSLVAQIGLAKAEKALGITSMRLKNMNVESLPQLVAARLPAAIHLFSKLDHARQAELYQLRAAVERDGLRFTARRLGVDPSNLRRKIAYKI</sequence>